<gene>
    <name evidence="2" type="ORF">ECE50_004060</name>
</gene>
<keyword evidence="3" id="KW-1185">Reference proteome</keyword>
<name>A0A3S1AXC3_9BACT</name>
<comment type="caution">
    <text evidence="2">The sequence shown here is derived from an EMBL/GenBank/DDBJ whole genome shotgun (WGS) entry which is preliminary data.</text>
</comment>
<organism evidence="2 3">
    <name type="scientific">Chitinophaga solisilvae</name>
    <dbReference type="NCBI Taxonomy" id="1233460"/>
    <lineage>
        <taxon>Bacteria</taxon>
        <taxon>Pseudomonadati</taxon>
        <taxon>Bacteroidota</taxon>
        <taxon>Chitinophagia</taxon>
        <taxon>Chitinophagales</taxon>
        <taxon>Chitinophagaceae</taxon>
        <taxon>Chitinophaga</taxon>
    </lineage>
</organism>
<dbReference type="SUPFAM" id="SSF46894">
    <property type="entry name" value="C-terminal effector domain of the bipartite response regulators"/>
    <property type="match status" value="1"/>
</dbReference>
<dbReference type="GO" id="GO:0006355">
    <property type="term" value="P:regulation of DNA-templated transcription"/>
    <property type="evidence" value="ECO:0007669"/>
    <property type="project" value="InterPro"/>
</dbReference>
<accession>A0A3S1AXC3</accession>
<reference evidence="2" key="1">
    <citation type="submission" date="2020-05" db="EMBL/GenBank/DDBJ databases">
        <title>Chitinophaga laudate sp. nov., isolated from a tropical peat swamp.</title>
        <authorList>
            <person name="Goh C.B.S."/>
            <person name="Lee M.S."/>
            <person name="Parimannan S."/>
            <person name="Pasbakhsh P."/>
            <person name="Yule C.M."/>
            <person name="Rajandas H."/>
            <person name="Loke S."/>
            <person name="Croft L."/>
            <person name="Tan J.B.L."/>
        </authorList>
    </citation>
    <scope>NUCLEOTIDE SEQUENCE</scope>
    <source>
        <strain evidence="2">Mgbs1</strain>
    </source>
</reference>
<sequence>MLINNRFEVDLVRSKVTDRDTGDQTRLEPRLMKLLCLLIENHERLVTRPLIIKEVWDDYPGGEEGLNQAISGLRKLLHDEQKQLIETLPKKGYCFHGVLSDNIPAAKRKLFKPVYVAGILLLVILTVFTFLFYRTSRNSYTNQSSTEEHIRLFKIDSARQAEKLKK</sequence>
<dbReference type="AlphaFoldDB" id="A0A3S1AXC3"/>
<evidence type="ECO:0000313" key="3">
    <source>
        <dbReference type="Proteomes" id="UP000281028"/>
    </source>
</evidence>
<dbReference type="Proteomes" id="UP000281028">
    <property type="component" value="Unassembled WGS sequence"/>
</dbReference>
<evidence type="ECO:0000313" key="2">
    <source>
        <dbReference type="EMBL" id="NSL85991.1"/>
    </source>
</evidence>
<evidence type="ECO:0000256" key="1">
    <source>
        <dbReference type="ARBA" id="ARBA00023125"/>
    </source>
</evidence>
<proteinExistence type="predicted"/>
<dbReference type="Pfam" id="PF00486">
    <property type="entry name" value="Trans_reg_C"/>
    <property type="match status" value="1"/>
</dbReference>
<dbReference type="OrthoDB" id="799930at2"/>
<dbReference type="Gene3D" id="1.10.10.10">
    <property type="entry name" value="Winged helix-like DNA-binding domain superfamily/Winged helix DNA-binding domain"/>
    <property type="match status" value="1"/>
</dbReference>
<keyword evidence="1" id="KW-0238">DNA-binding</keyword>
<dbReference type="InterPro" id="IPR036388">
    <property type="entry name" value="WH-like_DNA-bd_sf"/>
</dbReference>
<dbReference type="InterPro" id="IPR001867">
    <property type="entry name" value="OmpR/PhoB-type_DNA-bd"/>
</dbReference>
<dbReference type="PROSITE" id="PS51755">
    <property type="entry name" value="OMPR_PHOB"/>
    <property type="match status" value="1"/>
</dbReference>
<dbReference type="GO" id="GO:0000160">
    <property type="term" value="P:phosphorelay signal transduction system"/>
    <property type="evidence" value="ECO:0007669"/>
    <property type="project" value="InterPro"/>
</dbReference>
<dbReference type="CDD" id="cd00383">
    <property type="entry name" value="trans_reg_C"/>
    <property type="match status" value="1"/>
</dbReference>
<dbReference type="InterPro" id="IPR016032">
    <property type="entry name" value="Sig_transdc_resp-reg_C-effctor"/>
</dbReference>
<protein>
    <submittedName>
        <fullName evidence="2">Uncharacterized protein</fullName>
    </submittedName>
</protein>
<dbReference type="GO" id="GO:0003677">
    <property type="term" value="F:DNA binding"/>
    <property type="evidence" value="ECO:0007669"/>
    <property type="project" value="UniProtKB-UniRule"/>
</dbReference>
<dbReference type="EMBL" id="RIAR02000001">
    <property type="protein sequence ID" value="NSL85991.1"/>
    <property type="molecule type" value="Genomic_DNA"/>
</dbReference>
<dbReference type="SMART" id="SM00862">
    <property type="entry name" value="Trans_reg_C"/>
    <property type="match status" value="1"/>
</dbReference>